<dbReference type="PANTHER" id="PTHR13847">
    <property type="entry name" value="SARCOSINE DEHYDROGENASE-RELATED"/>
    <property type="match status" value="1"/>
</dbReference>
<dbReference type="Proteomes" id="UP001345013">
    <property type="component" value="Unassembled WGS sequence"/>
</dbReference>
<dbReference type="Gene3D" id="3.50.50.60">
    <property type="entry name" value="FAD/NAD(P)-binding domain"/>
    <property type="match status" value="2"/>
</dbReference>
<feature type="compositionally biased region" description="Polar residues" evidence="1">
    <location>
        <begin position="315"/>
        <end position="324"/>
    </location>
</feature>
<reference evidence="3 4" key="1">
    <citation type="submission" date="2023-08" db="EMBL/GenBank/DDBJ databases">
        <title>Black Yeasts Isolated from many extreme environments.</title>
        <authorList>
            <person name="Coleine C."/>
            <person name="Stajich J.E."/>
            <person name="Selbmann L."/>
        </authorList>
    </citation>
    <scope>NUCLEOTIDE SEQUENCE [LARGE SCALE GENOMIC DNA]</scope>
    <source>
        <strain evidence="3 4">CCFEE 5885</strain>
    </source>
</reference>
<proteinExistence type="predicted"/>
<dbReference type="Gene3D" id="3.30.9.10">
    <property type="entry name" value="D-Amino Acid Oxidase, subunit A, domain 2"/>
    <property type="match status" value="2"/>
</dbReference>
<feature type="compositionally biased region" description="Low complexity" evidence="1">
    <location>
        <begin position="325"/>
        <end position="339"/>
    </location>
</feature>
<feature type="region of interest" description="Disordered" evidence="1">
    <location>
        <begin position="315"/>
        <end position="339"/>
    </location>
</feature>
<evidence type="ECO:0000313" key="3">
    <source>
        <dbReference type="EMBL" id="KAK5089532.1"/>
    </source>
</evidence>
<evidence type="ECO:0000256" key="1">
    <source>
        <dbReference type="SAM" id="MobiDB-lite"/>
    </source>
</evidence>
<dbReference type="PANTHER" id="PTHR13847:SF284">
    <property type="entry name" value="FAD DEPENDENT OXIDOREDUCTASE DOMAIN-CONTAINING PROTEIN"/>
    <property type="match status" value="1"/>
</dbReference>
<keyword evidence="4" id="KW-1185">Reference proteome</keyword>
<dbReference type="InterPro" id="IPR036188">
    <property type="entry name" value="FAD/NAD-bd_sf"/>
</dbReference>
<protein>
    <recommendedName>
        <fullName evidence="2">FAD dependent oxidoreductase domain-containing protein</fullName>
    </recommendedName>
</protein>
<gene>
    <name evidence="3" type="ORF">LTR24_006086</name>
</gene>
<feature type="domain" description="FAD dependent oxidoreductase" evidence="2">
    <location>
        <begin position="43"/>
        <end position="453"/>
    </location>
</feature>
<accession>A0ABR0K7A8</accession>
<evidence type="ECO:0000313" key="4">
    <source>
        <dbReference type="Proteomes" id="UP001345013"/>
    </source>
</evidence>
<evidence type="ECO:0000259" key="2">
    <source>
        <dbReference type="Pfam" id="PF01266"/>
    </source>
</evidence>
<dbReference type="EMBL" id="JAVRRG010000075">
    <property type="protein sequence ID" value="KAK5089532.1"/>
    <property type="molecule type" value="Genomic_DNA"/>
</dbReference>
<sequence length="506" mass="54839">MAPTNGTAETSLPHSDPCTSYWQQPPDEIADLRTTPELPQNADIVIVGSGISGSSIAYNLLSAKPDLKLVLLEARQAASGASGRNGGHTKTASYRSFLENVKAVGEEEAVKVSKLEYDCMAAVHDLVKQKGIQCDAKRCDTADVYYDQGHLDEARESVVLMEKLIPHHPSSKHTFYSPEETKKKFFAENSLGSLRYEAGSLSAYKLTIGILKLALDLGLSLQTNTPATSISKDNTTWIVATPRGNITTPTLILATNGYTAHLIPQLQEVIVPFRGVVTAQRPGQSLPHGGDLPTTYSFVYKEGYEYMITRPSIRTPSDHAATQRTLTNGHTPTTTSTSTAEDSAYDIVIGGGLTKTPDRGSSQFHTTDDSHSSIPQPVTSYLTSCTSTFFGTSWDPPHPLGTLRSLWSGIMGYSADGHPLVGAYPGEEGLWLDASFQGHGMVLCWLCAKALSSMVLGREEEEKLDDWFPRCFRVSTERLAKKFSGRVVGREVGDAESVNGFERGVG</sequence>
<dbReference type="InterPro" id="IPR006076">
    <property type="entry name" value="FAD-dep_OxRdtase"/>
</dbReference>
<name>A0ABR0K7A8_9EURO</name>
<feature type="region of interest" description="Disordered" evidence="1">
    <location>
        <begin position="1"/>
        <end position="23"/>
    </location>
</feature>
<feature type="region of interest" description="Disordered" evidence="1">
    <location>
        <begin position="356"/>
        <end position="375"/>
    </location>
</feature>
<dbReference type="Pfam" id="PF01266">
    <property type="entry name" value="DAO"/>
    <property type="match status" value="1"/>
</dbReference>
<comment type="caution">
    <text evidence="3">The sequence shown here is derived from an EMBL/GenBank/DDBJ whole genome shotgun (WGS) entry which is preliminary data.</text>
</comment>
<organism evidence="3 4">
    <name type="scientific">Lithohypha guttulata</name>
    <dbReference type="NCBI Taxonomy" id="1690604"/>
    <lineage>
        <taxon>Eukaryota</taxon>
        <taxon>Fungi</taxon>
        <taxon>Dikarya</taxon>
        <taxon>Ascomycota</taxon>
        <taxon>Pezizomycotina</taxon>
        <taxon>Eurotiomycetes</taxon>
        <taxon>Chaetothyriomycetidae</taxon>
        <taxon>Chaetothyriales</taxon>
        <taxon>Trichomeriaceae</taxon>
        <taxon>Lithohypha</taxon>
    </lineage>
</organism>
<dbReference type="SUPFAM" id="SSF51905">
    <property type="entry name" value="FAD/NAD(P)-binding domain"/>
    <property type="match status" value="1"/>
</dbReference>